<dbReference type="InterPro" id="IPR011008">
    <property type="entry name" value="Dimeric_a/b-barrel"/>
</dbReference>
<dbReference type="SUPFAM" id="SSF54909">
    <property type="entry name" value="Dimeric alpha+beta barrel"/>
    <property type="match status" value="1"/>
</dbReference>
<dbReference type="Pfam" id="PF07045">
    <property type="entry name" value="DUF1330"/>
    <property type="match status" value="1"/>
</dbReference>
<reference evidence="2 3" key="1">
    <citation type="submission" date="2019-07" db="EMBL/GenBank/DDBJ databases">
        <title>Whole genome shotgun sequence of Rhizobium naphthalenivorans NBRC 107585.</title>
        <authorList>
            <person name="Hosoyama A."/>
            <person name="Uohara A."/>
            <person name="Ohji S."/>
            <person name="Ichikawa N."/>
        </authorList>
    </citation>
    <scope>NUCLEOTIDE SEQUENCE [LARGE SCALE GENOMIC DNA]</scope>
    <source>
        <strain evidence="2 3">NBRC 107585</strain>
    </source>
</reference>
<evidence type="ECO:0000313" key="3">
    <source>
        <dbReference type="Proteomes" id="UP000321717"/>
    </source>
</evidence>
<feature type="domain" description="DUF1330" evidence="1">
    <location>
        <begin position="2"/>
        <end position="93"/>
    </location>
</feature>
<evidence type="ECO:0000259" key="1">
    <source>
        <dbReference type="Pfam" id="PF07045"/>
    </source>
</evidence>
<dbReference type="AlphaFoldDB" id="A0A512HND0"/>
<keyword evidence="3" id="KW-1185">Reference proteome</keyword>
<proteinExistence type="predicted"/>
<dbReference type="InterPro" id="IPR010753">
    <property type="entry name" value="DUF1330"/>
</dbReference>
<dbReference type="OrthoDB" id="9806380at2"/>
<protein>
    <recommendedName>
        <fullName evidence="1">DUF1330 domain-containing protein</fullName>
    </recommendedName>
</protein>
<dbReference type="RefSeq" id="WP_147181810.1">
    <property type="nucleotide sequence ID" value="NZ_BJZP01000027.1"/>
</dbReference>
<dbReference type="Proteomes" id="UP000321717">
    <property type="component" value="Unassembled WGS sequence"/>
</dbReference>
<organism evidence="2 3">
    <name type="scientific">Ciceribacter naphthalenivorans</name>
    <dbReference type="NCBI Taxonomy" id="1118451"/>
    <lineage>
        <taxon>Bacteria</taxon>
        <taxon>Pseudomonadati</taxon>
        <taxon>Pseudomonadota</taxon>
        <taxon>Alphaproteobacteria</taxon>
        <taxon>Hyphomicrobiales</taxon>
        <taxon>Rhizobiaceae</taxon>
        <taxon>Ciceribacter</taxon>
    </lineage>
</organism>
<sequence length="94" mass="10195">MSAYIIFDRRQTTDAAELALYGPLVGATLEGRGATKLAGGKPLVLEGEPSEAVVVLEFPSAEEARAWYDSPLYQEATVHRLKGGDWRVMIVEGT</sequence>
<evidence type="ECO:0000313" key="2">
    <source>
        <dbReference type="EMBL" id="GEO86939.1"/>
    </source>
</evidence>
<name>A0A512HND0_9HYPH</name>
<accession>A0A512HND0</accession>
<gene>
    <name evidence="2" type="ORF">RNA01_38710</name>
</gene>
<dbReference type="EMBL" id="BJZP01000027">
    <property type="protein sequence ID" value="GEO86939.1"/>
    <property type="molecule type" value="Genomic_DNA"/>
</dbReference>
<dbReference type="Gene3D" id="3.30.70.100">
    <property type="match status" value="1"/>
</dbReference>
<comment type="caution">
    <text evidence="2">The sequence shown here is derived from an EMBL/GenBank/DDBJ whole genome shotgun (WGS) entry which is preliminary data.</text>
</comment>